<proteinExistence type="predicted"/>
<name>A0A183ABR9_9TREM</name>
<keyword evidence="4" id="KW-0804">Transcription</keyword>
<dbReference type="SUPFAM" id="SSF50978">
    <property type="entry name" value="WD40 repeat-like"/>
    <property type="match status" value="1"/>
</dbReference>
<keyword evidence="7" id="KW-1185">Reference proteome</keyword>
<evidence type="ECO:0000256" key="4">
    <source>
        <dbReference type="ARBA" id="ARBA00023163"/>
    </source>
</evidence>
<reference evidence="8" key="1">
    <citation type="submission" date="2016-06" db="UniProtKB">
        <authorList>
            <consortium name="WormBaseParasite"/>
        </authorList>
    </citation>
    <scope>IDENTIFICATION</scope>
</reference>
<accession>A0A183ABR9</accession>
<dbReference type="InterPro" id="IPR051243">
    <property type="entry name" value="PcG_WD-repeat"/>
</dbReference>
<feature type="region of interest" description="Disordered" evidence="5">
    <location>
        <begin position="1"/>
        <end position="52"/>
    </location>
</feature>
<dbReference type="Proteomes" id="UP000272942">
    <property type="component" value="Unassembled WGS sequence"/>
</dbReference>
<gene>
    <name evidence="6" type="ORF">ECPE_LOCUS4404</name>
</gene>
<keyword evidence="1" id="KW-0853">WD repeat</keyword>
<dbReference type="InterPro" id="IPR036322">
    <property type="entry name" value="WD40_repeat_dom_sf"/>
</dbReference>
<keyword evidence="2" id="KW-0677">Repeat</keyword>
<protein>
    <submittedName>
        <fullName evidence="8">WD_REPEATS_REGION domain-containing protein</fullName>
    </submittedName>
</protein>
<evidence type="ECO:0000256" key="1">
    <source>
        <dbReference type="ARBA" id="ARBA00022574"/>
    </source>
</evidence>
<evidence type="ECO:0000313" key="6">
    <source>
        <dbReference type="EMBL" id="VDP72484.1"/>
    </source>
</evidence>
<dbReference type="PANTHER" id="PTHR10253">
    <property type="entry name" value="POLYCOMB PROTEIN"/>
    <property type="match status" value="1"/>
</dbReference>
<evidence type="ECO:0000256" key="5">
    <source>
        <dbReference type="SAM" id="MobiDB-lite"/>
    </source>
</evidence>
<organism evidence="8">
    <name type="scientific">Echinostoma caproni</name>
    <dbReference type="NCBI Taxonomy" id="27848"/>
    <lineage>
        <taxon>Eukaryota</taxon>
        <taxon>Metazoa</taxon>
        <taxon>Spiralia</taxon>
        <taxon>Lophotrochozoa</taxon>
        <taxon>Platyhelminthes</taxon>
        <taxon>Trematoda</taxon>
        <taxon>Digenea</taxon>
        <taxon>Plagiorchiida</taxon>
        <taxon>Echinostomata</taxon>
        <taxon>Echinostomatoidea</taxon>
        <taxon>Echinostomatidae</taxon>
        <taxon>Echinostoma</taxon>
    </lineage>
</organism>
<feature type="compositionally biased region" description="Polar residues" evidence="5">
    <location>
        <begin position="11"/>
        <end position="49"/>
    </location>
</feature>
<evidence type="ECO:0000256" key="3">
    <source>
        <dbReference type="ARBA" id="ARBA00023015"/>
    </source>
</evidence>
<dbReference type="AlphaFoldDB" id="A0A183ABR9"/>
<reference evidence="6 7" key="2">
    <citation type="submission" date="2018-11" db="EMBL/GenBank/DDBJ databases">
        <authorList>
            <consortium name="Pathogen Informatics"/>
        </authorList>
    </citation>
    <scope>NUCLEOTIDE SEQUENCE [LARGE SCALE GENOMIC DNA]</scope>
    <source>
        <strain evidence="6 7">Egypt</strain>
    </source>
</reference>
<sequence length="258" mass="27762">MTTGKRDRHQSSSTAPTTESAVINKNESVCGSVSVGKQTNQNQTPSTPINVLDTAPVPNFPFKHTCTIRESHGRSVFGVSFNSNNRGRPNDPLLFATVAAHYVTIYQCNLKQAPDETSNQNHGSNASETLPVVLLQSFTDPAGDEEEFYCCAWSRDTSGNVASSWWTDCAETRQPRSAPHPHQGPSAYSSASLLPPHQQLVAAAGKRGVIRILCPSLASCPTSLVGHGSSINELRFHPRDPALLFSFSKGVFDSSAGH</sequence>
<evidence type="ECO:0000313" key="7">
    <source>
        <dbReference type="Proteomes" id="UP000272942"/>
    </source>
</evidence>
<dbReference type="WBParaSite" id="ECPE_0000441601-mRNA-1">
    <property type="protein sequence ID" value="ECPE_0000441601-mRNA-1"/>
    <property type="gene ID" value="ECPE_0000441601"/>
</dbReference>
<evidence type="ECO:0000313" key="8">
    <source>
        <dbReference type="WBParaSite" id="ECPE_0000441601-mRNA-1"/>
    </source>
</evidence>
<dbReference type="InterPro" id="IPR015943">
    <property type="entry name" value="WD40/YVTN_repeat-like_dom_sf"/>
</dbReference>
<dbReference type="EMBL" id="UZAN01041254">
    <property type="protein sequence ID" value="VDP72484.1"/>
    <property type="molecule type" value="Genomic_DNA"/>
</dbReference>
<evidence type="ECO:0000256" key="2">
    <source>
        <dbReference type="ARBA" id="ARBA00022737"/>
    </source>
</evidence>
<dbReference type="OrthoDB" id="7318948at2759"/>
<keyword evidence="3" id="KW-0805">Transcription regulation</keyword>
<dbReference type="Gene3D" id="2.130.10.10">
    <property type="entry name" value="YVTN repeat-like/Quinoprotein amine dehydrogenase"/>
    <property type="match status" value="1"/>
</dbReference>